<sequence length="382" mass="43096">MASSSSYLPGAAASTQAVPPAGGRSFTKKEFDLVDNETRRKPNFGNTLSLKRIEHAEEVIRSIFPFEYAPNDSNADWEGQVPLGDTKKYYTVRDDCWMPQGYVRRKLAAKNSVAVVEFNTYQKILRKNLEIPGVYHKQLSVYRSKKPLETFRAEFLELLQEASWLMRNSSPDQKQLNRALEALSNRNTPISAKNVVLFGFPTFEVASPDTNEICFYTARLETFAQAMSLLKRIHPTDPSGKILLHIYVPKNYQNETSIQPFELALETHVPGHVTPIIRSSFTDIMMDMSSESVVISLFPYEPIRQILADNVGLADDGFPQDLVPAAILCNAVNMEATVYPDGDGKYQDPISPKVQQMIQKYYKIADGMTDIATTLYLRNDMV</sequence>
<dbReference type="AlphaFoldDB" id="A0A6A5UFR2"/>
<organism evidence="2 3">
    <name type="scientific">Byssothecium circinans</name>
    <dbReference type="NCBI Taxonomy" id="147558"/>
    <lineage>
        <taxon>Eukaryota</taxon>
        <taxon>Fungi</taxon>
        <taxon>Dikarya</taxon>
        <taxon>Ascomycota</taxon>
        <taxon>Pezizomycotina</taxon>
        <taxon>Dothideomycetes</taxon>
        <taxon>Pleosporomycetidae</taxon>
        <taxon>Pleosporales</taxon>
        <taxon>Massarineae</taxon>
        <taxon>Massarinaceae</taxon>
        <taxon>Byssothecium</taxon>
    </lineage>
</organism>
<feature type="region of interest" description="Disordered" evidence="1">
    <location>
        <begin position="1"/>
        <end position="24"/>
    </location>
</feature>
<gene>
    <name evidence="2" type="ORF">CC80DRAFT_500123</name>
</gene>
<evidence type="ECO:0000256" key="1">
    <source>
        <dbReference type="SAM" id="MobiDB-lite"/>
    </source>
</evidence>
<protein>
    <submittedName>
        <fullName evidence="2">Uncharacterized protein</fullName>
    </submittedName>
</protein>
<dbReference type="EMBL" id="ML976980">
    <property type="protein sequence ID" value="KAF1961756.1"/>
    <property type="molecule type" value="Genomic_DNA"/>
</dbReference>
<name>A0A6A5UFR2_9PLEO</name>
<feature type="compositionally biased region" description="Polar residues" evidence="1">
    <location>
        <begin position="1"/>
        <end position="17"/>
    </location>
</feature>
<proteinExistence type="predicted"/>
<accession>A0A6A5UFR2</accession>
<dbReference type="Proteomes" id="UP000800035">
    <property type="component" value="Unassembled WGS sequence"/>
</dbReference>
<reference evidence="2" key="1">
    <citation type="journal article" date="2020" name="Stud. Mycol.">
        <title>101 Dothideomycetes genomes: a test case for predicting lifestyles and emergence of pathogens.</title>
        <authorList>
            <person name="Haridas S."/>
            <person name="Albert R."/>
            <person name="Binder M."/>
            <person name="Bloem J."/>
            <person name="Labutti K."/>
            <person name="Salamov A."/>
            <person name="Andreopoulos B."/>
            <person name="Baker S."/>
            <person name="Barry K."/>
            <person name="Bills G."/>
            <person name="Bluhm B."/>
            <person name="Cannon C."/>
            <person name="Castanera R."/>
            <person name="Culley D."/>
            <person name="Daum C."/>
            <person name="Ezra D."/>
            <person name="Gonzalez J."/>
            <person name="Henrissat B."/>
            <person name="Kuo A."/>
            <person name="Liang C."/>
            <person name="Lipzen A."/>
            <person name="Lutzoni F."/>
            <person name="Magnuson J."/>
            <person name="Mondo S."/>
            <person name="Nolan M."/>
            <person name="Ohm R."/>
            <person name="Pangilinan J."/>
            <person name="Park H.-J."/>
            <person name="Ramirez L."/>
            <person name="Alfaro M."/>
            <person name="Sun H."/>
            <person name="Tritt A."/>
            <person name="Yoshinaga Y."/>
            <person name="Zwiers L.-H."/>
            <person name="Turgeon B."/>
            <person name="Goodwin S."/>
            <person name="Spatafora J."/>
            <person name="Crous P."/>
            <person name="Grigoriev I."/>
        </authorList>
    </citation>
    <scope>NUCLEOTIDE SEQUENCE</scope>
    <source>
        <strain evidence="2">CBS 675.92</strain>
    </source>
</reference>
<evidence type="ECO:0000313" key="3">
    <source>
        <dbReference type="Proteomes" id="UP000800035"/>
    </source>
</evidence>
<keyword evidence="3" id="KW-1185">Reference proteome</keyword>
<evidence type="ECO:0000313" key="2">
    <source>
        <dbReference type="EMBL" id="KAF1961756.1"/>
    </source>
</evidence>
<dbReference type="OrthoDB" id="5230585at2759"/>